<dbReference type="AlphaFoldDB" id="A0AAD3XHJ4"/>
<dbReference type="EMBL" id="BSYO01000005">
    <property type="protein sequence ID" value="GMH04710.1"/>
    <property type="molecule type" value="Genomic_DNA"/>
</dbReference>
<comment type="caution">
    <text evidence="1">The sequence shown here is derived from an EMBL/GenBank/DDBJ whole genome shotgun (WGS) entry which is preliminary data.</text>
</comment>
<sequence>MDIFCYPSIGLSNLDFVVPSPPFGWFKFCLGVRASATDLDVFGGAAAFKRLPVFLYVEGANSFAVLELACKCLAGRWSVSPAASLSDWLESNAAIP</sequence>
<protein>
    <submittedName>
        <fullName evidence="1">Uncharacterized protein</fullName>
    </submittedName>
</protein>
<name>A0AAD3XHJ4_NEPGR</name>
<evidence type="ECO:0000313" key="1">
    <source>
        <dbReference type="EMBL" id="GMH04710.1"/>
    </source>
</evidence>
<proteinExistence type="predicted"/>
<accession>A0AAD3XHJ4</accession>
<evidence type="ECO:0000313" key="2">
    <source>
        <dbReference type="Proteomes" id="UP001279734"/>
    </source>
</evidence>
<organism evidence="1 2">
    <name type="scientific">Nepenthes gracilis</name>
    <name type="common">Slender pitcher plant</name>
    <dbReference type="NCBI Taxonomy" id="150966"/>
    <lineage>
        <taxon>Eukaryota</taxon>
        <taxon>Viridiplantae</taxon>
        <taxon>Streptophyta</taxon>
        <taxon>Embryophyta</taxon>
        <taxon>Tracheophyta</taxon>
        <taxon>Spermatophyta</taxon>
        <taxon>Magnoliopsida</taxon>
        <taxon>eudicotyledons</taxon>
        <taxon>Gunneridae</taxon>
        <taxon>Pentapetalae</taxon>
        <taxon>Caryophyllales</taxon>
        <taxon>Nepenthaceae</taxon>
        <taxon>Nepenthes</taxon>
    </lineage>
</organism>
<keyword evidence="2" id="KW-1185">Reference proteome</keyword>
<gene>
    <name evidence="1" type="ORF">Nepgr_006550</name>
</gene>
<dbReference type="Proteomes" id="UP001279734">
    <property type="component" value="Unassembled WGS sequence"/>
</dbReference>
<reference evidence="1" key="1">
    <citation type="submission" date="2023-05" db="EMBL/GenBank/DDBJ databases">
        <title>Nepenthes gracilis genome sequencing.</title>
        <authorList>
            <person name="Fukushima K."/>
        </authorList>
    </citation>
    <scope>NUCLEOTIDE SEQUENCE</scope>
    <source>
        <strain evidence="1">SING2019-196</strain>
    </source>
</reference>